<dbReference type="PANTHER" id="PTHR30511:SF0">
    <property type="entry name" value="ALANINE RACEMASE, CATABOLIC-RELATED"/>
    <property type="match status" value="1"/>
</dbReference>
<dbReference type="Pfam" id="PF01168">
    <property type="entry name" value="Ala_racemase_N"/>
    <property type="match status" value="1"/>
</dbReference>
<feature type="active site" description="Proton acceptor; specific for D-alanine" evidence="5">
    <location>
        <position position="54"/>
    </location>
</feature>
<feature type="binding site" evidence="5 7">
    <location>
        <position position="319"/>
    </location>
    <ligand>
        <name>substrate</name>
    </ligand>
</feature>
<dbReference type="NCBIfam" id="TIGR00492">
    <property type="entry name" value="alr"/>
    <property type="match status" value="1"/>
</dbReference>
<organism evidence="9 10">
    <name type="scientific">Saliniradius amylolyticus</name>
    <dbReference type="NCBI Taxonomy" id="2183582"/>
    <lineage>
        <taxon>Bacteria</taxon>
        <taxon>Pseudomonadati</taxon>
        <taxon>Pseudomonadota</taxon>
        <taxon>Gammaproteobacteria</taxon>
        <taxon>Alteromonadales</taxon>
        <taxon>Alteromonadaceae</taxon>
        <taxon>Saliniradius</taxon>
    </lineage>
</organism>
<evidence type="ECO:0000313" key="9">
    <source>
        <dbReference type="EMBL" id="AWL12834.1"/>
    </source>
</evidence>
<dbReference type="Pfam" id="PF00842">
    <property type="entry name" value="Ala_racemase_C"/>
    <property type="match status" value="1"/>
</dbReference>
<keyword evidence="3 5" id="KW-0663">Pyridoxal phosphate</keyword>
<comment type="pathway">
    <text evidence="5">Amino-acid biosynthesis; D-alanine biosynthesis; D-alanine from L-alanine: step 1/1.</text>
</comment>
<evidence type="ECO:0000259" key="8">
    <source>
        <dbReference type="SMART" id="SM01005"/>
    </source>
</evidence>
<evidence type="ECO:0000256" key="7">
    <source>
        <dbReference type="PIRSR" id="PIRSR600821-52"/>
    </source>
</evidence>
<feature type="domain" description="Alanine racemase C-terminal" evidence="8">
    <location>
        <begin position="250"/>
        <end position="374"/>
    </location>
</feature>
<dbReference type="PRINTS" id="PR00992">
    <property type="entry name" value="ALARACEMASE"/>
</dbReference>
<name>A0A2S2E5A0_9ALTE</name>
<proteinExistence type="inferred from homology"/>
<dbReference type="InterPro" id="IPR020622">
    <property type="entry name" value="Ala_racemase_pyridoxalP-BS"/>
</dbReference>
<keyword evidence="4 5" id="KW-0413">Isomerase</keyword>
<dbReference type="GO" id="GO:0030170">
    <property type="term" value="F:pyridoxal phosphate binding"/>
    <property type="evidence" value="ECO:0007669"/>
    <property type="project" value="UniProtKB-UniRule"/>
</dbReference>
<keyword evidence="10" id="KW-1185">Reference proteome</keyword>
<feature type="active site" description="Proton acceptor; specific for L-alanine" evidence="5">
    <location>
        <position position="271"/>
    </location>
</feature>
<dbReference type="GO" id="GO:0008784">
    <property type="term" value="F:alanine racemase activity"/>
    <property type="evidence" value="ECO:0007669"/>
    <property type="project" value="UniProtKB-UniRule"/>
</dbReference>
<dbReference type="CDD" id="cd06827">
    <property type="entry name" value="PLPDE_III_AR_proteobact"/>
    <property type="match status" value="1"/>
</dbReference>
<dbReference type="SMART" id="SM01005">
    <property type="entry name" value="Ala_racemase_C"/>
    <property type="match status" value="1"/>
</dbReference>
<dbReference type="InterPro" id="IPR000821">
    <property type="entry name" value="Ala_racemase"/>
</dbReference>
<comment type="catalytic activity">
    <reaction evidence="1 5">
        <text>L-alanine = D-alanine</text>
        <dbReference type="Rhea" id="RHEA:20249"/>
        <dbReference type="ChEBI" id="CHEBI:57416"/>
        <dbReference type="ChEBI" id="CHEBI:57972"/>
        <dbReference type="EC" id="5.1.1.1"/>
    </reaction>
</comment>
<dbReference type="GO" id="GO:0030632">
    <property type="term" value="P:D-alanine biosynthetic process"/>
    <property type="evidence" value="ECO:0007669"/>
    <property type="project" value="UniProtKB-UniRule"/>
</dbReference>
<dbReference type="EMBL" id="CP029347">
    <property type="protein sequence ID" value="AWL12834.1"/>
    <property type="molecule type" value="Genomic_DNA"/>
</dbReference>
<evidence type="ECO:0000256" key="1">
    <source>
        <dbReference type="ARBA" id="ARBA00000316"/>
    </source>
</evidence>
<comment type="similarity">
    <text evidence="5">Belongs to the alanine racemase family.</text>
</comment>
<gene>
    <name evidence="9" type="ORF">HMF8227_02382</name>
</gene>
<protein>
    <recommendedName>
        <fullName evidence="5">Alanine racemase</fullName>
        <ecNumber evidence="5">5.1.1.1</ecNumber>
    </recommendedName>
</protein>
<evidence type="ECO:0000256" key="6">
    <source>
        <dbReference type="PIRSR" id="PIRSR600821-50"/>
    </source>
</evidence>
<feature type="modified residue" description="N6-(pyridoxal phosphate)lysine" evidence="5 6">
    <location>
        <position position="54"/>
    </location>
</feature>
<evidence type="ECO:0000256" key="2">
    <source>
        <dbReference type="ARBA" id="ARBA00001933"/>
    </source>
</evidence>
<dbReference type="InterPro" id="IPR009006">
    <property type="entry name" value="Ala_racemase/Decarboxylase_C"/>
</dbReference>
<sequence length="375" mass="41275">MRQELSRFIVTVKPRPILPMKRATVAKIHHSSIIHNYRLACQLAPDSANLAVIKANAYGHGLSEVAQLLEPMVPAFAVAILDEALTLRQQGIVKPVVILEGVDSPEGMSWAARHNCWPILHTKRQLAALTNADSKPRCWVKLDTGMHRLGFAPPELADVVEQVRGLTATSPVICTHFARADELDNPMTTQQLNLFRRASRSLGCSTSLANSPALLGHPAAHSDWNRPGLMLYGCSPFSGPQEHADQLQAAMTLESEIIAIRNIPSGDSVGYGSRWQAKEPARIATLAIGYADGYPRHSQSQCRVWLHNQYAPLAGTVSMDMVTIDVSHIPETKEGDKVELWGPHVPVTEVARHNGTINYELLTRVSQRVPRVYID</sequence>
<dbReference type="InterPro" id="IPR011079">
    <property type="entry name" value="Ala_racemase_C"/>
</dbReference>
<dbReference type="UniPathway" id="UPA00042">
    <property type="reaction ID" value="UER00497"/>
</dbReference>
<dbReference type="Proteomes" id="UP000245728">
    <property type="component" value="Chromosome"/>
</dbReference>
<evidence type="ECO:0000256" key="4">
    <source>
        <dbReference type="ARBA" id="ARBA00023235"/>
    </source>
</evidence>
<dbReference type="SUPFAM" id="SSF50621">
    <property type="entry name" value="Alanine racemase C-terminal domain-like"/>
    <property type="match status" value="1"/>
</dbReference>
<evidence type="ECO:0000256" key="3">
    <source>
        <dbReference type="ARBA" id="ARBA00022898"/>
    </source>
</evidence>
<dbReference type="InterPro" id="IPR001608">
    <property type="entry name" value="Ala_racemase_N"/>
</dbReference>
<dbReference type="InterPro" id="IPR029066">
    <property type="entry name" value="PLP-binding_barrel"/>
</dbReference>
<dbReference type="Gene3D" id="2.40.37.10">
    <property type="entry name" value="Lyase, Ornithine Decarboxylase, Chain A, domain 1"/>
    <property type="match status" value="1"/>
</dbReference>
<dbReference type="Gene3D" id="3.20.20.10">
    <property type="entry name" value="Alanine racemase"/>
    <property type="match status" value="1"/>
</dbReference>
<dbReference type="PROSITE" id="PS00395">
    <property type="entry name" value="ALANINE_RACEMASE"/>
    <property type="match status" value="1"/>
</dbReference>
<dbReference type="GO" id="GO:0005829">
    <property type="term" value="C:cytosol"/>
    <property type="evidence" value="ECO:0007669"/>
    <property type="project" value="TreeGrafter"/>
</dbReference>
<dbReference type="AlphaFoldDB" id="A0A2S2E5A0"/>
<dbReference type="FunFam" id="3.20.20.10:FF:000002">
    <property type="entry name" value="Alanine racemase"/>
    <property type="match status" value="1"/>
</dbReference>
<comment type="cofactor">
    <cofactor evidence="2 5 6">
        <name>pyridoxal 5'-phosphate</name>
        <dbReference type="ChEBI" id="CHEBI:597326"/>
    </cofactor>
</comment>
<reference evidence="9 10" key="1">
    <citation type="submission" date="2018-05" db="EMBL/GenBank/DDBJ databases">
        <title>Salinimonas sp. HMF8227 Genome sequencing and assembly.</title>
        <authorList>
            <person name="Kang H."/>
            <person name="Kang J."/>
            <person name="Cha I."/>
            <person name="Kim H."/>
            <person name="Joh K."/>
        </authorList>
    </citation>
    <scope>NUCLEOTIDE SEQUENCE [LARGE SCALE GENOMIC DNA]</scope>
    <source>
        <strain evidence="9 10">HMF8227</strain>
    </source>
</reference>
<dbReference type="EC" id="5.1.1.1" evidence="5"/>
<feature type="binding site" evidence="5 7">
    <location>
        <position position="148"/>
    </location>
    <ligand>
        <name>substrate</name>
    </ligand>
</feature>
<dbReference type="HAMAP" id="MF_01201">
    <property type="entry name" value="Ala_racemase"/>
    <property type="match status" value="1"/>
</dbReference>
<accession>A0A2S2E5A0</accession>
<comment type="function">
    <text evidence="5">Catalyzes the interconversion of L-alanine and D-alanine. May also act on other amino acids.</text>
</comment>
<dbReference type="SUPFAM" id="SSF51419">
    <property type="entry name" value="PLP-binding barrel"/>
    <property type="match status" value="1"/>
</dbReference>
<dbReference type="KEGG" id="salh:HMF8227_02382"/>
<evidence type="ECO:0000313" key="10">
    <source>
        <dbReference type="Proteomes" id="UP000245728"/>
    </source>
</evidence>
<evidence type="ECO:0000256" key="5">
    <source>
        <dbReference type="HAMAP-Rule" id="MF_01201"/>
    </source>
</evidence>
<dbReference type="PANTHER" id="PTHR30511">
    <property type="entry name" value="ALANINE RACEMASE"/>
    <property type="match status" value="1"/>
</dbReference>